<name>A0A9D4LBN9_DREPO</name>
<sequence>MEHIGLFLLSLYLGCSGLSAGGYQFDADYLVPPKCRACDVKSCPLLTFCAGIVVKDQCGCCQRCSSDLFQPHVQPYKSSPPEMPTASPPTTAAPSLVDVCERRQCPKFKLCVVNQQGLPICTCPSELICRRKRTRRNNRNKEGTADICGTDGVTYQSKCHLKVANCNSERRIKYKHDGVCTADDVSDARRGKDKGESKPGKQIIHKLDQNTGEEKLDKLEQKWLRKEKRKERKQRRKEKQRKRKKDPLSENYKRRTRNRRMKRRNEGYSVYPSNYDMLFESQTQWSSNQVRKSKI</sequence>
<organism evidence="7 8">
    <name type="scientific">Dreissena polymorpha</name>
    <name type="common">Zebra mussel</name>
    <name type="synonym">Mytilus polymorpha</name>
    <dbReference type="NCBI Taxonomy" id="45954"/>
    <lineage>
        <taxon>Eukaryota</taxon>
        <taxon>Metazoa</taxon>
        <taxon>Spiralia</taxon>
        <taxon>Lophotrochozoa</taxon>
        <taxon>Mollusca</taxon>
        <taxon>Bivalvia</taxon>
        <taxon>Autobranchia</taxon>
        <taxon>Heteroconchia</taxon>
        <taxon>Euheterodonta</taxon>
        <taxon>Imparidentia</taxon>
        <taxon>Neoheterodontei</taxon>
        <taxon>Myida</taxon>
        <taxon>Dreissenoidea</taxon>
        <taxon>Dreissenidae</taxon>
        <taxon>Dreissena</taxon>
    </lineage>
</organism>
<dbReference type="OrthoDB" id="192611at2759"/>
<reference evidence="7" key="2">
    <citation type="submission" date="2020-11" db="EMBL/GenBank/DDBJ databases">
        <authorList>
            <person name="McCartney M.A."/>
            <person name="Auch B."/>
            <person name="Kono T."/>
            <person name="Mallez S."/>
            <person name="Becker A."/>
            <person name="Gohl D.M."/>
            <person name="Silverstein K.A.T."/>
            <person name="Koren S."/>
            <person name="Bechman K.B."/>
            <person name="Herman A."/>
            <person name="Abrahante J.E."/>
            <person name="Garbe J."/>
        </authorList>
    </citation>
    <scope>NUCLEOTIDE SEQUENCE</scope>
    <source>
        <strain evidence="7">Duluth1</strain>
        <tissue evidence="7">Whole animal</tissue>
    </source>
</reference>
<dbReference type="GO" id="GO:0005615">
    <property type="term" value="C:extracellular space"/>
    <property type="evidence" value="ECO:0007669"/>
    <property type="project" value="TreeGrafter"/>
</dbReference>
<accession>A0A9D4LBN9</accession>
<dbReference type="SUPFAM" id="SSF100895">
    <property type="entry name" value="Kazal-type serine protease inhibitors"/>
    <property type="match status" value="1"/>
</dbReference>
<evidence type="ECO:0000256" key="2">
    <source>
        <dbReference type="ARBA" id="ARBA00023157"/>
    </source>
</evidence>
<dbReference type="InterPro" id="IPR036058">
    <property type="entry name" value="Kazal_dom_sf"/>
</dbReference>
<evidence type="ECO:0000313" key="7">
    <source>
        <dbReference type="EMBL" id="KAH3854823.1"/>
    </source>
</evidence>
<dbReference type="GO" id="GO:0005509">
    <property type="term" value="F:calcium ion binding"/>
    <property type="evidence" value="ECO:0007669"/>
    <property type="project" value="TreeGrafter"/>
</dbReference>
<evidence type="ECO:0000313" key="8">
    <source>
        <dbReference type="Proteomes" id="UP000828390"/>
    </source>
</evidence>
<keyword evidence="8" id="KW-1185">Reference proteome</keyword>
<gene>
    <name evidence="7" type="ORF">DPMN_097373</name>
</gene>
<dbReference type="Proteomes" id="UP000828390">
    <property type="component" value="Unassembled WGS sequence"/>
</dbReference>
<proteinExistence type="predicted"/>
<protein>
    <recommendedName>
        <fullName evidence="6">Kazal-like domain-containing protein</fullName>
    </recommendedName>
</protein>
<dbReference type="PANTHER" id="PTHR13866">
    <property type="entry name" value="SPARC OSTEONECTIN"/>
    <property type="match status" value="1"/>
</dbReference>
<feature type="domain" description="Kazal-like" evidence="6">
    <location>
        <begin position="124"/>
        <end position="182"/>
    </location>
</feature>
<evidence type="ECO:0000256" key="4">
    <source>
        <dbReference type="SAM" id="MobiDB-lite"/>
    </source>
</evidence>
<dbReference type="InterPro" id="IPR002350">
    <property type="entry name" value="Kazal_dom"/>
</dbReference>
<evidence type="ECO:0000259" key="6">
    <source>
        <dbReference type="PROSITE" id="PS51465"/>
    </source>
</evidence>
<evidence type="ECO:0000256" key="1">
    <source>
        <dbReference type="ARBA" id="ARBA00022729"/>
    </source>
</evidence>
<feature type="compositionally biased region" description="Basic residues" evidence="4">
    <location>
        <begin position="225"/>
        <end position="245"/>
    </location>
</feature>
<dbReference type="CDD" id="cd00104">
    <property type="entry name" value="KAZAL_FS"/>
    <property type="match status" value="1"/>
</dbReference>
<feature type="region of interest" description="Disordered" evidence="4">
    <location>
        <begin position="184"/>
        <end position="210"/>
    </location>
</feature>
<dbReference type="GO" id="GO:0050840">
    <property type="term" value="F:extracellular matrix binding"/>
    <property type="evidence" value="ECO:0007669"/>
    <property type="project" value="TreeGrafter"/>
</dbReference>
<dbReference type="Pfam" id="PF07648">
    <property type="entry name" value="Kazal_2"/>
    <property type="match status" value="1"/>
</dbReference>
<dbReference type="PANTHER" id="PTHR13866:SF14">
    <property type="entry name" value="BM-40"/>
    <property type="match status" value="1"/>
</dbReference>
<dbReference type="AlphaFoldDB" id="A0A9D4LBN9"/>
<reference evidence="7" key="1">
    <citation type="journal article" date="2019" name="bioRxiv">
        <title>The Genome of the Zebra Mussel, Dreissena polymorpha: A Resource for Invasive Species Research.</title>
        <authorList>
            <person name="McCartney M.A."/>
            <person name="Auch B."/>
            <person name="Kono T."/>
            <person name="Mallez S."/>
            <person name="Zhang Y."/>
            <person name="Obille A."/>
            <person name="Becker A."/>
            <person name="Abrahante J.E."/>
            <person name="Garbe J."/>
            <person name="Badalamenti J.P."/>
            <person name="Herman A."/>
            <person name="Mangelson H."/>
            <person name="Liachko I."/>
            <person name="Sullivan S."/>
            <person name="Sone E.D."/>
            <person name="Koren S."/>
            <person name="Silverstein K.A.T."/>
            <person name="Beckman K.B."/>
            <person name="Gohl D.M."/>
        </authorList>
    </citation>
    <scope>NUCLEOTIDE SEQUENCE</scope>
    <source>
        <strain evidence="7">Duluth1</strain>
        <tissue evidence="7">Whole animal</tissue>
    </source>
</reference>
<feature type="chain" id="PRO_5039675546" description="Kazal-like domain-containing protein" evidence="5">
    <location>
        <begin position="18"/>
        <end position="295"/>
    </location>
</feature>
<keyword evidence="3" id="KW-0325">Glycoprotein</keyword>
<comment type="caution">
    <text evidence="7">The sequence shown here is derived from an EMBL/GenBank/DDBJ whole genome shotgun (WGS) entry which is preliminary data.</text>
</comment>
<feature type="region of interest" description="Disordered" evidence="4">
    <location>
        <begin position="225"/>
        <end position="269"/>
    </location>
</feature>
<feature type="compositionally biased region" description="Basic residues" evidence="4">
    <location>
        <begin position="254"/>
        <end position="263"/>
    </location>
</feature>
<dbReference type="EMBL" id="JAIWYP010000003">
    <property type="protein sequence ID" value="KAH3854823.1"/>
    <property type="molecule type" value="Genomic_DNA"/>
</dbReference>
<dbReference type="Gene3D" id="3.30.60.30">
    <property type="match status" value="1"/>
</dbReference>
<evidence type="ECO:0000256" key="5">
    <source>
        <dbReference type="SAM" id="SignalP"/>
    </source>
</evidence>
<evidence type="ECO:0000256" key="3">
    <source>
        <dbReference type="ARBA" id="ARBA00023180"/>
    </source>
</evidence>
<keyword evidence="2" id="KW-1015">Disulfide bond</keyword>
<dbReference type="GO" id="GO:0005518">
    <property type="term" value="F:collagen binding"/>
    <property type="evidence" value="ECO:0007669"/>
    <property type="project" value="TreeGrafter"/>
</dbReference>
<dbReference type="SMART" id="SM00280">
    <property type="entry name" value="KAZAL"/>
    <property type="match status" value="1"/>
</dbReference>
<feature type="signal peptide" evidence="5">
    <location>
        <begin position="1"/>
        <end position="17"/>
    </location>
</feature>
<feature type="compositionally biased region" description="Basic and acidic residues" evidence="4">
    <location>
        <begin position="186"/>
        <end position="210"/>
    </location>
</feature>
<keyword evidence="1 5" id="KW-0732">Signal</keyword>
<dbReference type="PROSITE" id="PS51465">
    <property type="entry name" value="KAZAL_2"/>
    <property type="match status" value="1"/>
</dbReference>